<feature type="compositionally biased region" description="Low complexity" evidence="3">
    <location>
        <begin position="158"/>
        <end position="169"/>
    </location>
</feature>
<dbReference type="PANTHER" id="PTHR23138">
    <property type="entry name" value="RAN BINDING PROTEIN"/>
    <property type="match status" value="1"/>
</dbReference>
<feature type="domain" description="RanBD1" evidence="4">
    <location>
        <begin position="205"/>
        <end position="291"/>
    </location>
</feature>
<dbReference type="SUPFAM" id="SSF50729">
    <property type="entry name" value="PH domain-like"/>
    <property type="match status" value="1"/>
</dbReference>
<accession>A0A0P4VIC9</accession>
<name>A0A0P4VIC9_9HEMI</name>
<protein>
    <submittedName>
        <fullName evidence="5">Putative ran-binding protein ranbp3</fullName>
    </submittedName>
</protein>
<feature type="region of interest" description="Disordered" evidence="3">
    <location>
        <begin position="148"/>
        <end position="173"/>
    </location>
</feature>
<feature type="compositionally biased region" description="Polar residues" evidence="3">
    <location>
        <begin position="8"/>
        <end position="38"/>
    </location>
</feature>
<dbReference type="InterPro" id="IPR011993">
    <property type="entry name" value="PH-like_dom_sf"/>
</dbReference>
<dbReference type="PANTHER" id="PTHR23138:SF142">
    <property type="entry name" value="RAN-BINDING PROTEIN 3B-RELATED"/>
    <property type="match status" value="1"/>
</dbReference>
<dbReference type="CDD" id="cd13180">
    <property type="entry name" value="RanBD_RanBP3"/>
    <property type="match status" value="1"/>
</dbReference>
<evidence type="ECO:0000256" key="1">
    <source>
        <dbReference type="ARBA" id="ARBA00004123"/>
    </source>
</evidence>
<keyword evidence="2" id="KW-0539">Nucleus</keyword>
<dbReference type="PROSITE" id="PS50196">
    <property type="entry name" value="RANBD1"/>
    <property type="match status" value="1"/>
</dbReference>
<sequence>TNKDQHSEVSSSEPDICSNGESKSGLSKNSKSTPLSSRTFVLNPARLSNPFAKKVLEKTFDDSAIKKDETKNEQITAEPTNCNAAKIEGKDGIAASKVSFVPLCGEPTTATSSTSSSSSLSQHASTSPLGFVFGQNIHEKVETSAPAENTVVDGNEASPSSTETPSVTTNGTTTEMLFSSGVKKEIQSDKVMDSGGKSLSEAAREYEEARAVKRKFEAVQVITGEEEESNVLQINCKLFSWSSCSWVERGRGTLRVNDLPTNPPSHRLIVRAAGSLRLVLNTKIWSGMTVDRASVKSIRITGMDSNGVVKVFLLMASPKEMDQLQKCLEWRVNNLKKSEDNSSPKKIKKMKKWKRIARVLFKTQHIEALKIIVYYF</sequence>
<dbReference type="EMBL" id="GDKW01002983">
    <property type="protein sequence ID" value="JAI53612.1"/>
    <property type="molecule type" value="mRNA"/>
</dbReference>
<proteinExistence type="evidence at transcript level"/>
<dbReference type="SMART" id="SM00160">
    <property type="entry name" value="RanBD"/>
    <property type="match status" value="1"/>
</dbReference>
<dbReference type="Gene3D" id="2.30.29.30">
    <property type="entry name" value="Pleckstrin-homology domain (PH domain)/Phosphotyrosine-binding domain (PTB)"/>
    <property type="match status" value="1"/>
</dbReference>
<dbReference type="InterPro" id="IPR045255">
    <property type="entry name" value="RanBP1-like"/>
</dbReference>
<evidence type="ECO:0000259" key="4">
    <source>
        <dbReference type="PROSITE" id="PS50196"/>
    </source>
</evidence>
<dbReference type="InterPro" id="IPR000156">
    <property type="entry name" value="Ran_bind_dom"/>
</dbReference>
<feature type="non-terminal residue" evidence="5">
    <location>
        <position position="1"/>
    </location>
</feature>
<evidence type="ECO:0000313" key="5">
    <source>
        <dbReference type="EMBL" id="JAI53612.1"/>
    </source>
</evidence>
<dbReference type="Pfam" id="PF00638">
    <property type="entry name" value="Ran_BP1"/>
    <property type="match status" value="1"/>
</dbReference>
<dbReference type="AlphaFoldDB" id="A0A0P4VIC9"/>
<dbReference type="GO" id="GO:0005634">
    <property type="term" value="C:nucleus"/>
    <property type="evidence" value="ECO:0007669"/>
    <property type="project" value="UniProtKB-SubCell"/>
</dbReference>
<dbReference type="GO" id="GO:0006611">
    <property type="term" value="P:protein export from nucleus"/>
    <property type="evidence" value="ECO:0007669"/>
    <property type="project" value="TreeGrafter"/>
</dbReference>
<organism evidence="5">
    <name type="scientific">Rhodnius neglectus</name>
    <dbReference type="NCBI Taxonomy" id="72488"/>
    <lineage>
        <taxon>Eukaryota</taxon>
        <taxon>Metazoa</taxon>
        <taxon>Ecdysozoa</taxon>
        <taxon>Arthropoda</taxon>
        <taxon>Hexapoda</taxon>
        <taxon>Insecta</taxon>
        <taxon>Pterygota</taxon>
        <taxon>Neoptera</taxon>
        <taxon>Paraneoptera</taxon>
        <taxon>Hemiptera</taxon>
        <taxon>Heteroptera</taxon>
        <taxon>Panheteroptera</taxon>
        <taxon>Cimicomorpha</taxon>
        <taxon>Reduviidae</taxon>
        <taxon>Triatominae</taxon>
        <taxon>Rhodnius</taxon>
    </lineage>
</organism>
<evidence type="ECO:0000256" key="3">
    <source>
        <dbReference type="SAM" id="MobiDB-lite"/>
    </source>
</evidence>
<comment type="subcellular location">
    <subcellularLocation>
        <location evidence="1">Nucleus</location>
    </subcellularLocation>
</comment>
<feature type="region of interest" description="Disordered" evidence="3">
    <location>
        <begin position="1"/>
        <end position="38"/>
    </location>
</feature>
<reference evidence="5" key="1">
    <citation type="journal article" date="2016" name="PLoS Negl. Trop. Dis.">
        <title>A Deep Insight into the Sialome of Rhodnius neglectus, a Vector of Chagas Disease.</title>
        <authorList>
            <person name="Santiago P.B."/>
            <person name="Assumpcao T.C."/>
            <person name="Araujo C.N."/>
            <person name="Bastos I.M."/>
            <person name="Neves D."/>
            <person name="Silva I.G."/>
            <person name="Charneau S."/>
            <person name="Queiroz R.M."/>
            <person name="Raiol T."/>
            <person name="Oliveira J.V."/>
            <person name="Sousa M.V."/>
            <person name="Calvo E."/>
            <person name="Ribeiro J.M."/>
            <person name="Santana J.M."/>
        </authorList>
    </citation>
    <scope>NUCLEOTIDE SEQUENCE</scope>
    <source>
        <tissue evidence="5">Salivary glands</tissue>
    </source>
</reference>
<evidence type="ECO:0000256" key="2">
    <source>
        <dbReference type="ARBA" id="ARBA00023242"/>
    </source>
</evidence>